<dbReference type="PANTHER" id="PTHR10566">
    <property type="entry name" value="CHAPERONE-ACTIVITY OF BC1 COMPLEX CABC1 -RELATED"/>
    <property type="match status" value="1"/>
</dbReference>
<comment type="similarity">
    <text evidence="1">Belongs to the protein kinase superfamily. ADCK protein kinase family.</text>
</comment>
<reference evidence="3" key="1">
    <citation type="journal article" date="2020" name="Nature">
        <title>Giant virus diversity and host interactions through global metagenomics.</title>
        <authorList>
            <person name="Schulz F."/>
            <person name="Roux S."/>
            <person name="Paez-Espino D."/>
            <person name="Jungbluth S."/>
            <person name="Walsh D.A."/>
            <person name="Denef V.J."/>
            <person name="McMahon K.D."/>
            <person name="Konstantinidis K.T."/>
            <person name="Eloe-Fadrosh E.A."/>
            <person name="Kyrpides N.C."/>
            <person name="Woyke T."/>
        </authorList>
    </citation>
    <scope>NUCLEOTIDE SEQUENCE</scope>
    <source>
        <strain evidence="3">GVMAG-S-1035118-87</strain>
    </source>
</reference>
<dbReference type="AlphaFoldDB" id="A0A6C0AI16"/>
<dbReference type="InterPro" id="IPR011009">
    <property type="entry name" value="Kinase-like_dom_sf"/>
</dbReference>
<dbReference type="SUPFAM" id="SSF56112">
    <property type="entry name" value="Protein kinase-like (PK-like)"/>
    <property type="match status" value="1"/>
</dbReference>
<protein>
    <recommendedName>
        <fullName evidence="2">ABC1 atypical kinase-like domain-containing protein</fullName>
    </recommendedName>
</protein>
<dbReference type="PANTHER" id="PTHR10566:SF113">
    <property type="entry name" value="PROTEIN ACTIVITY OF BC1 COMPLEX KINASE 7, CHLOROPLASTIC"/>
    <property type="match status" value="1"/>
</dbReference>
<evidence type="ECO:0000259" key="2">
    <source>
        <dbReference type="Pfam" id="PF03109"/>
    </source>
</evidence>
<proteinExistence type="inferred from homology"/>
<evidence type="ECO:0000256" key="1">
    <source>
        <dbReference type="ARBA" id="ARBA00009670"/>
    </source>
</evidence>
<name>A0A6C0AI16_9ZZZZ</name>
<dbReference type="InterPro" id="IPR004147">
    <property type="entry name" value="ABC1_dom"/>
</dbReference>
<dbReference type="EMBL" id="MN740625">
    <property type="protein sequence ID" value="QHS78991.1"/>
    <property type="molecule type" value="Genomic_DNA"/>
</dbReference>
<feature type="domain" description="ABC1 atypical kinase-like" evidence="2">
    <location>
        <begin position="77"/>
        <end position="269"/>
    </location>
</feature>
<sequence length="369" mass="42458">MEVIQLAWIAAYEFGKYAFTRKFDIESFWTKCIRVNLVYTKFFQAIASKYNLHSAVHNIPYTEDEMVIPEFVVGKVIGSGLISIVFEGHINGQSVVIKTKRRNIDRRVTENILAIHKWVEWIHWVYPIPTLCDALNEITDVFYTQLDFRKEVENHKRFQAMFTKPICPTLLEDLCTSEQIVMTRLTGEPLSQCSSEQKKMYSSQLMDILMQSLLVGGFVHADLHVGNLIFQEKSLAVIDFGLMISLTEEEKKIMTDIIQAFAVQDFDNAAIYTFRLIGPNDRKKELPDEVLDDLHAFIIHTFKQAVQVHQTFRVCDVFEMNQKLRLHGLALSPLFSKIMMALHSVESVLTQLSTNPADIMMQVALTLLK</sequence>
<dbReference type="Pfam" id="PF03109">
    <property type="entry name" value="ABC1"/>
    <property type="match status" value="1"/>
</dbReference>
<dbReference type="InterPro" id="IPR050154">
    <property type="entry name" value="UbiB_kinase"/>
</dbReference>
<organism evidence="3">
    <name type="scientific">viral metagenome</name>
    <dbReference type="NCBI Taxonomy" id="1070528"/>
    <lineage>
        <taxon>unclassified sequences</taxon>
        <taxon>metagenomes</taxon>
        <taxon>organismal metagenomes</taxon>
    </lineage>
</organism>
<evidence type="ECO:0000313" key="3">
    <source>
        <dbReference type="EMBL" id="QHS78991.1"/>
    </source>
</evidence>
<accession>A0A6C0AI16</accession>
<dbReference type="Gene3D" id="1.10.510.10">
    <property type="entry name" value="Transferase(Phosphotransferase) domain 1"/>
    <property type="match status" value="1"/>
</dbReference>